<evidence type="ECO:0000313" key="1">
    <source>
        <dbReference type="EMBL" id="MBO8474892.1"/>
    </source>
</evidence>
<reference evidence="1" key="2">
    <citation type="journal article" date="2021" name="PeerJ">
        <title>Extensive microbial diversity within the chicken gut microbiome revealed by metagenomics and culture.</title>
        <authorList>
            <person name="Gilroy R."/>
            <person name="Ravi A."/>
            <person name="Getino M."/>
            <person name="Pursley I."/>
            <person name="Horton D.L."/>
            <person name="Alikhan N.F."/>
            <person name="Baker D."/>
            <person name="Gharbi K."/>
            <person name="Hall N."/>
            <person name="Watson M."/>
            <person name="Adriaenssens E.M."/>
            <person name="Foster-Nyarko E."/>
            <person name="Jarju S."/>
            <person name="Secka A."/>
            <person name="Antonio M."/>
            <person name="Oren A."/>
            <person name="Chaudhuri R.R."/>
            <person name="La Ragione R."/>
            <person name="Hildebrand F."/>
            <person name="Pallen M.J."/>
        </authorList>
    </citation>
    <scope>NUCLEOTIDE SEQUENCE</scope>
    <source>
        <strain evidence="1">B1-13419</strain>
    </source>
</reference>
<feature type="non-terminal residue" evidence="1">
    <location>
        <position position="105"/>
    </location>
</feature>
<dbReference type="Gene3D" id="3.40.50.450">
    <property type="match status" value="1"/>
</dbReference>
<dbReference type="Proteomes" id="UP000823757">
    <property type="component" value="Unassembled WGS sequence"/>
</dbReference>
<gene>
    <name evidence="1" type="ORF">IAB91_06355</name>
</gene>
<dbReference type="EMBL" id="JADIMD010000099">
    <property type="protein sequence ID" value="MBO8474892.1"/>
    <property type="molecule type" value="Genomic_DNA"/>
</dbReference>
<name>A0A9D9ILS9_9BACT</name>
<organism evidence="1 2">
    <name type="scientific">Candidatus Cryptobacteroides faecigallinarum</name>
    <dbReference type="NCBI Taxonomy" id="2840763"/>
    <lineage>
        <taxon>Bacteria</taxon>
        <taxon>Pseudomonadati</taxon>
        <taxon>Bacteroidota</taxon>
        <taxon>Bacteroidia</taxon>
        <taxon>Bacteroidales</taxon>
        <taxon>Candidatus Cryptobacteroides</taxon>
    </lineage>
</organism>
<accession>A0A9D9ILS9</accession>
<dbReference type="AlphaFoldDB" id="A0A9D9ILS9"/>
<comment type="caution">
    <text evidence="1">The sequence shown here is derived from an EMBL/GenBank/DDBJ whole genome shotgun (WGS) entry which is preliminary data.</text>
</comment>
<protein>
    <submittedName>
        <fullName evidence="1">Uncharacterized protein</fullName>
    </submittedName>
</protein>
<evidence type="ECO:0000313" key="2">
    <source>
        <dbReference type="Proteomes" id="UP000823757"/>
    </source>
</evidence>
<sequence length="105" mass="11501">MEKYDEKTCRCALNRIFGFRPATAHALISMFGSAAGVFSADRKTLPPGVAPLFSDSNLISDKEYEVAEAELATVAKLGARFITENDLCYPPLLKECPDKPLGLYI</sequence>
<proteinExistence type="predicted"/>
<reference evidence="1" key="1">
    <citation type="submission" date="2020-10" db="EMBL/GenBank/DDBJ databases">
        <authorList>
            <person name="Gilroy R."/>
        </authorList>
    </citation>
    <scope>NUCLEOTIDE SEQUENCE</scope>
    <source>
        <strain evidence="1">B1-13419</strain>
    </source>
</reference>